<dbReference type="EMBL" id="PYBW01000172">
    <property type="protein sequence ID" value="PYC66580.1"/>
    <property type="molecule type" value="Genomic_DNA"/>
</dbReference>
<accession>A0A2V4NTG7</accession>
<dbReference type="Proteomes" id="UP000248039">
    <property type="component" value="Unassembled WGS sequence"/>
</dbReference>
<proteinExistence type="predicted"/>
<dbReference type="PANTHER" id="PTHR39550">
    <property type="entry name" value="SLL0658 PROTEIN"/>
    <property type="match status" value="1"/>
</dbReference>
<dbReference type="InterPro" id="IPR021799">
    <property type="entry name" value="PIN-like_prokaryotic"/>
</dbReference>
<name>A0A2V4NTG7_9ACTN</name>
<organism evidence="1 2">
    <name type="scientific">Streptomyces tateyamensis</name>
    <dbReference type="NCBI Taxonomy" id="565073"/>
    <lineage>
        <taxon>Bacteria</taxon>
        <taxon>Bacillati</taxon>
        <taxon>Actinomycetota</taxon>
        <taxon>Actinomycetes</taxon>
        <taxon>Kitasatosporales</taxon>
        <taxon>Streptomycetaceae</taxon>
        <taxon>Streptomyces</taxon>
    </lineage>
</organism>
<sequence length="181" mass="19486">MTAAAQSTPALVWDTSPLFHAIKADRIDLLADFAREWQGVTRRNITTATVVHELTHANLDISGLDWLEVVHVDGLDELGALVRWMAVVSGERSNQGEATVLAWAEVHGGTAVIDDADARRAAQKHGLPVQGSLRVLAEALKEDRVTEYAANAFADALASTGARYPFGPGGFLAWAQRMGML</sequence>
<evidence type="ECO:0008006" key="3">
    <source>
        <dbReference type="Google" id="ProtNLM"/>
    </source>
</evidence>
<comment type="caution">
    <text evidence="1">The sequence shown here is derived from an EMBL/GenBank/DDBJ whole genome shotgun (WGS) entry which is preliminary data.</text>
</comment>
<dbReference type="PANTHER" id="PTHR39550:SF1">
    <property type="entry name" value="SLL0658 PROTEIN"/>
    <property type="match status" value="1"/>
</dbReference>
<evidence type="ECO:0000313" key="1">
    <source>
        <dbReference type="EMBL" id="PYC66580.1"/>
    </source>
</evidence>
<dbReference type="RefSeq" id="WP_110673296.1">
    <property type="nucleotide sequence ID" value="NZ_PYBW01000172.1"/>
</dbReference>
<reference evidence="1 2" key="1">
    <citation type="submission" date="2018-03" db="EMBL/GenBank/DDBJ databases">
        <title>Bioinformatic expansion and discovery of thiopeptide antibiotics.</title>
        <authorList>
            <person name="Schwalen C.J."/>
            <person name="Hudson G.A."/>
            <person name="Mitchell D.A."/>
        </authorList>
    </citation>
    <scope>NUCLEOTIDE SEQUENCE [LARGE SCALE GENOMIC DNA]</scope>
    <source>
        <strain evidence="1 2">ATCC 21389</strain>
    </source>
</reference>
<gene>
    <name evidence="1" type="ORF">C7C46_31220</name>
</gene>
<dbReference type="Pfam" id="PF11848">
    <property type="entry name" value="DUF3368"/>
    <property type="match status" value="1"/>
</dbReference>
<dbReference type="OrthoDB" id="3691597at2"/>
<dbReference type="AlphaFoldDB" id="A0A2V4NTG7"/>
<protein>
    <recommendedName>
        <fullName evidence="3">Nucleic acid-binding protein</fullName>
    </recommendedName>
</protein>
<evidence type="ECO:0000313" key="2">
    <source>
        <dbReference type="Proteomes" id="UP000248039"/>
    </source>
</evidence>
<keyword evidence="2" id="KW-1185">Reference proteome</keyword>